<dbReference type="CDD" id="cd02440">
    <property type="entry name" value="AdoMet_MTases"/>
    <property type="match status" value="1"/>
</dbReference>
<dbReference type="OrthoDB" id="2575094at2"/>
<evidence type="ECO:0000259" key="2">
    <source>
        <dbReference type="Pfam" id="PF13847"/>
    </source>
</evidence>
<evidence type="ECO:0000256" key="1">
    <source>
        <dbReference type="SAM" id="Coils"/>
    </source>
</evidence>
<reference evidence="3" key="1">
    <citation type="journal article" date="2014" name="Int. J. Syst. Evol. Microbiol.">
        <title>Complete genome sequence of Corynebacterium casei LMG S-19264T (=DSM 44701T), isolated from a smear-ripened cheese.</title>
        <authorList>
            <consortium name="US DOE Joint Genome Institute (JGI-PGF)"/>
            <person name="Walter F."/>
            <person name="Albersmeier A."/>
            <person name="Kalinowski J."/>
            <person name="Ruckert C."/>
        </authorList>
    </citation>
    <scope>NUCLEOTIDE SEQUENCE</scope>
    <source>
        <strain evidence="3">CGMCC 1.6333</strain>
    </source>
</reference>
<dbReference type="EMBL" id="BMLG01000008">
    <property type="protein sequence ID" value="GGM32336.1"/>
    <property type="molecule type" value="Genomic_DNA"/>
</dbReference>
<feature type="domain" description="Methyltransferase" evidence="2">
    <location>
        <begin position="39"/>
        <end position="142"/>
    </location>
</feature>
<gene>
    <name evidence="3" type="ORF">GCM10011351_18020</name>
</gene>
<dbReference type="Proteomes" id="UP000618460">
    <property type="component" value="Unassembled WGS sequence"/>
</dbReference>
<comment type="caution">
    <text evidence="3">The sequence shown here is derived from an EMBL/GenBank/DDBJ whole genome shotgun (WGS) entry which is preliminary data.</text>
</comment>
<evidence type="ECO:0000313" key="4">
    <source>
        <dbReference type="Proteomes" id="UP000618460"/>
    </source>
</evidence>
<name>A0A917TPS8_9BACI</name>
<keyword evidence="1" id="KW-0175">Coiled coil</keyword>
<feature type="coiled-coil region" evidence="1">
    <location>
        <begin position="239"/>
        <end position="286"/>
    </location>
</feature>
<dbReference type="Gene3D" id="3.40.50.150">
    <property type="entry name" value="Vaccinia Virus protein VP39"/>
    <property type="match status" value="1"/>
</dbReference>
<dbReference type="InterPro" id="IPR025714">
    <property type="entry name" value="Methyltranfer_dom"/>
</dbReference>
<organism evidence="3 4">
    <name type="scientific">Paraliobacillus quinghaiensis</name>
    <dbReference type="NCBI Taxonomy" id="470815"/>
    <lineage>
        <taxon>Bacteria</taxon>
        <taxon>Bacillati</taxon>
        <taxon>Bacillota</taxon>
        <taxon>Bacilli</taxon>
        <taxon>Bacillales</taxon>
        <taxon>Bacillaceae</taxon>
        <taxon>Paraliobacillus</taxon>
    </lineage>
</organism>
<accession>A0A917TPS8</accession>
<sequence>MEEIKDHVYDAYYFKRGYEFGEKVRKRINWMLTNVTGNYVLDVGCSQGVTSIILGREKKNVIGIDLSSSAICDALENLELEELDTKDRVLFKQANFFNCEFDTKFDTIILGEILEHIADIDSFFHKAYSLLKDKGKIVVTTPFGINDFVDHKRTFYINDLLKLQRADLPIIDIEYLGGWIGVVFKKGDSSIKEIDGELLGDLEDAFYLKERNLVDKIKTNNKGTASGESELAKLHKKYIDEKIEKVKAQNELHDQYRKERELLNAYNKLKKEHNNLTKKYNAVNSRYESIRKSKLGKITVKYWDIRKGWK</sequence>
<protein>
    <recommendedName>
        <fullName evidence="2">Methyltransferase domain-containing protein</fullName>
    </recommendedName>
</protein>
<dbReference type="InterPro" id="IPR029063">
    <property type="entry name" value="SAM-dependent_MTases_sf"/>
</dbReference>
<dbReference type="Pfam" id="PF13847">
    <property type="entry name" value="Methyltransf_31"/>
    <property type="match status" value="1"/>
</dbReference>
<dbReference type="SUPFAM" id="SSF53335">
    <property type="entry name" value="S-adenosyl-L-methionine-dependent methyltransferases"/>
    <property type="match status" value="1"/>
</dbReference>
<reference evidence="3" key="2">
    <citation type="submission" date="2020-09" db="EMBL/GenBank/DDBJ databases">
        <authorList>
            <person name="Sun Q."/>
            <person name="Zhou Y."/>
        </authorList>
    </citation>
    <scope>NUCLEOTIDE SEQUENCE</scope>
    <source>
        <strain evidence="3">CGMCC 1.6333</strain>
    </source>
</reference>
<dbReference type="AlphaFoldDB" id="A0A917TPS8"/>
<dbReference type="RefSeq" id="WP_117154950.1">
    <property type="nucleotide sequence ID" value="NZ_BMLG01000008.1"/>
</dbReference>
<keyword evidence="4" id="KW-1185">Reference proteome</keyword>
<dbReference type="PANTHER" id="PTHR43861">
    <property type="entry name" value="TRANS-ACONITATE 2-METHYLTRANSFERASE-RELATED"/>
    <property type="match status" value="1"/>
</dbReference>
<evidence type="ECO:0000313" key="3">
    <source>
        <dbReference type="EMBL" id="GGM32336.1"/>
    </source>
</evidence>
<proteinExistence type="predicted"/>